<name>A0A7K4NQ62_9ARCH</name>
<comment type="caution">
    <text evidence="1">The sequence shown here is derived from an EMBL/GenBank/DDBJ whole genome shotgun (WGS) entry which is preliminary data.</text>
</comment>
<dbReference type="AlphaFoldDB" id="A0A7K4NQ62"/>
<evidence type="ECO:0000313" key="2">
    <source>
        <dbReference type="Proteomes" id="UP000526196"/>
    </source>
</evidence>
<sequence>METIMEGKIPVRITWMKNEKGIIESEVLIGLDDVFSEGISISKKIEKFKKRYYQFLSDVKKLAKKNKQKKASDYWKLSRLLIEFNSKIEKEFFIINYIEAISKDMKGFHLSVTQVDRLFQFANYFKKSEIDDAISYSHYRELTDKRNRLVELDLFEREKKKLLELSDKGKLPSHKPEYRNYLNKITRGDVTA</sequence>
<organism evidence="1 2">
    <name type="scientific">Marine Group I thaumarchaeote</name>
    <dbReference type="NCBI Taxonomy" id="2511932"/>
    <lineage>
        <taxon>Archaea</taxon>
        <taxon>Nitrososphaerota</taxon>
        <taxon>Marine Group I</taxon>
    </lineage>
</organism>
<evidence type="ECO:0000313" key="1">
    <source>
        <dbReference type="EMBL" id="NWK05194.1"/>
    </source>
</evidence>
<accession>A0A7K4NQ62</accession>
<dbReference type="Proteomes" id="UP000526196">
    <property type="component" value="Unassembled WGS sequence"/>
</dbReference>
<dbReference type="EMBL" id="JACASX010000004">
    <property type="protein sequence ID" value="NWK05194.1"/>
    <property type="molecule type" value="Genomic_DNA"/>
</dbReference>
<gene>
    <name evidence="1" type="ORF">HX833_03775</name>
</gene>
<proteinExistence type="predicted"/>
<protein>
    <submittedName>
        <fullName evidence="1">Uncharacterized protein</fullName>
    </submittedName>
</protein>
<reference evidence="1 2" key="1">
    <citation type="journal article" date="2019" name="Environ. Microbiol.">
        <title>Genomics insights into ecotype formation of ammonia-oxidizing archaea in the deep ocean.</title>
        <authorList>
            <person name="Wang Y."/>
            <person name="Huang J.M."/>
            <person name="Cui G.J."/>
            <person name="Nunoura T."/>
            <person name="Takaki Y."/>
            <person name="Li W.L."/>
            <person name="Li J."/>
            <person name="Gao Z.M."/>
            <person name="Takai K."/>
            <person name="Zhang A.Q."/>
            <person name="Stepanauskas R."/>
        </authorList>
    </citation>
    <scope>NUCLEOTIDE SEQUENCE [LARGE SCALE GENOMIC DNA]</scope>
    <source>
        <strain evidence="1 2">F20</strain>
    </source>
</reference>